<feature type="domain" description="DUF6533" evidence="13">
    <location>
        <begin position="23"/>
        <end position="70"/>
    </location>
</feature>
<sequence>MTSSVSVAVDASVARAIRIHNNLHLASITFLYWDHCLTFPDELRLLWRTPPQRTARARRTTTYYFVNRYSVDIGDLLVTVVQFSAGISERWCSRINIARQALLVFNQCLVCLILGLRVYALYSLNRKLLLWLLGLAVVLIAVSVWSLIGHGGGTPELGFPGCHVAFQHIGIYTAIPWEALLLFDIVIFGLLMFHTAKKGNDERLRATPILYLLIRDGAVYFITMTLINIANIVTYYVRICFIEFQHIDQKIPQISQPLLRGSLSTMASAMSVTLTSRLMLNLYDVGNTTTSNPPSLTSATTPSAQHQQPPTTLTTMSGRGKGGKGLGKGGAKRHRKILRDNIQGITKPAIRRLARRGGVKRISGLIYEETRGVLKIFLENVIRDSVTYTEHAKRKTVTALDVVYALKRSGLGWFTAACTDHLSAPMSMYSYLSVPCNKHDRILGARPLTLSFPLLGALTRRRRRSA</sequence>
<dbReference type="Proteomes" id="UP000613580">
    <property type="component" value="Unassembled WGS sequence"/>
</dbReference>
<comment type="caution">
    <text evidence="14">The sequence shown here is derived from an EMBL/GenBank/DDBJ whole genome shotgun (WGS) entry which is preliminary data.</text>
</comment>
<dbReference type="GO" id="GO:0000786">
    <property type="term" value="C:nucleosome"/>
    <property type="evidence" value="ECO:0007669"/>
    <property type="project" value="UniProtKB-KW"/>
</dbReference>
<comment type="similarity">
    <text evidence="4 10">Belongs to the histone H4 family.</text>
</comment>
<feature type="transmembrane region" description="Helical" evidence="12">
    <location>
        <begin position="102"/>
        <end position="122"/>
    </location>
</feature>
<feature type="compositionally biased region" description="Polar residues" evidence="11">
    <location>
        <begin position="305"/>
        <end position="317"/>
    </location>
</feature>
<protein>
    <recommendedName>
        <fullName evidence="10">Histone H4</fullName>
    </recommendedName>
</protein>
<dbReference type="Gene3D" id="1.10.20.10">
    <property type="entry name" value="Histone, subunit A"/>
    <property type="match status" value="1"/>
</dbReference>
<dbReference type="PROSITE" id="PS00047">
    <property type="entry name" value="HISTONE_H4"/>
    <property type="match status" value="1"/>
</dbReference>
<keyword evidence="7 10" id="KW-0238">DNA-binding</keyword>
<feature type="compositionally biased region" description="Gly residues" evidence="11">
    <location>
        <begin position="319"/>
        <end position="329"/>
    </location>
</feature>
<dbReference type="FunFam" id="1.10.20.10:FF:000012">
    <property type="entry name" value="Histone H4"/>
    <property type="match status" value="1"/>
</dbReference>
<comment type="subcellular location">
    <subcellularLocation>
        <location evidence="3">Chromosome</location>
    </subcellularLocation>
    <subcellularLocation>
        <location evidence="2">Nucleus</location>
    </subcellularLocation>
</comment>
<evidence type="ECO:0000313" key="15">
    <source>
        <dbReference type="Proteomes" id="UP000613580"/>
    </source>
</evidence>
<dbReference type="PANTHER" id="PTHR10484">
    <property type="entry name" value="HISTONE H4"/>
    <property type="match status" value="1"/>
</dbReference>
<evidence type="ECO:0000256" key="1">
    <source>
        <dbReference type="ARBA" id="ARBA00002001"/>
    </source>
</evidence>
<keyword evidence="12" id="KW-0472">Membrane</keyword>
<evidence type="ECO:0000256" key="10">
    <source>
        <dbReference type="RuleBase" id="RU000528"/>
    </source>
</evidence>
<dbReference type="OrthoDB" id="2686513at2759"/>
<feature type="transmembrane region" description="Helical" evidence="12">
    <location>
        <begin position="217"/>
        <end position="237"/>
    </location>
</feature>
<evidence type="ECO:0000256" key="6">
    <source>
        <dbReference type="ARBA" id="ARBA00022454"/>
    </source>
</evidence>
<dbReference type="AlphaFoldDB" id="A0A8H6W5Y8"/>
<evidence type="ECO:0000256" key="3">
    <source>
        <dbReference type="ARBA" id="ARBA00004286"/>
    </source>
</evidence>
<dbReference type="SUPFAM" id="SSF47113">
    <property type="entry name" value="Histone-fold"/>
    <property type="match status" value="1"/>
</dbReference>
<evidence type="ECO:0000256" key="2">
    <source>
        <dbReference type="ARBA" id="ARBA00004123"/>
    </source>
</evidence>
<feature type="transmembrane region" description="Helical" evidence="12">
    <location>
        <begin position="129"/>
        <end position="149"/>
    </location>
</feature>
<name>A0A8H6W5Y8_MYCCL</name>
<gene>
    <name evidence="14" type="ORF">HMN09_00936400</name>
</gene>
<proteinExistence type="inferred from homology"/>
<evidence type="ECO:0000256" key="4">
    <source>
        <dbReference type="ARBA" id="ARBA00006564"/>
    </source>
</evidence>
<reference evidence="14" key="1">
    <citation type="submission" date="2020-05" db="EMBL/GenBank/DDBJ databases">
        <title>Mycena genomes resolve the evolution of fungal bioluminescence.</title>
        <authorList>
            <person name="Tsai I.J."/>
        </authorList>
    </citation>
    <scope>NUCLEOTIDE SEQUENCE</scope>
    <source>
        <strain evidence="14">110903Hualien_Pintung</strain>
    </source>
</reference>
<evidence type="ECO:0000256" key="9">
    <source>
        <dbReference type="ARBA" id="ARBA00023269"/>
    </source>
</evidence>
<evidence type="ECO:0000256" key="7">
    <source>
        <dbReference type="ARBA" id="ARBA00023125"/>
    </source>
</evidence>
<dbReference type="Pfam" id="PF20151">
    <property type="entry name" value="DUF6533"/>
    <property type="match status" value="1"/>
</dbReference>
<dbReference type="InterPro" id="IPR001951">
    <property type="entry name" value="Histone_H4"/>
</dbReference>
<feature type="region of interest" description="Disordered" evidence="11">
    <location>
        <begin position="291"/>
        <end position="333"/>
    </location>
</feature>
<dbReference type="GO" id="GO:0005634">
    <property type="term" value="C:nucleus"/>
    <property type="evidence" value="ECO:0007669"/>
    <property type="project" value="UniProtKB-SubCell"/>
</dbReference>
<dbReference type="GO" id="GO:0003677">
    <property type="term" value="F:DNA binding"/>
    <property type="evidence" value="ECO:0007669"/>
    <property type="project" value="UniProtKB-KW"/>
</dbReference>
<dbReference type="SMART" id="SM00417">
    <property type="entry name" value="H4"/>
    <property type="match status" value="1"/>
</dbReference>
<dbReference type="InterPro" id="IPR009072">
    <property type="entry name" value="Histone-fold"/>
</dbReference>
<evidence type="ECO:0000256" key="12">
    <source>
        <dbReference type="SAM" id="Phobius"/>
    </source>
</evidence>
<dbReference type="PRINTS" id="PR00623">
    <property type="entry name" value="HISTONEH4"/>
</dbReference>
<dbReference type="InterPro" id="IPR045340">
    <property type="entry name" value="DUF6533"/>
</dbReference>
<keyword evidence="9 10" id="KW-0544">Nucleosome core</keyword>
<keyword evidence="6 10" id="KW-0158">Chromosome</keyword>
<evidence type="ECO:0000256" key="8">
    <source>
        <dbReference type="ARBA" id="ARBA00023242"/>
    </source>
</evidence>
<keyword evidence="12" id="KW-0812">Transmembrane</keyword>
<dbReference type="GO" id="GO:0046982">
    <property type="term" value="F:protein heterodimerization activity"/>
    <property type="evidence" value="ECO:0007669"/>
    <property type="project" value="InterPro"/>
</dbReference>
<keyword evidence="12" id="KW-1133">Transmembrane helix</keyword>
<evidence type="ECO:0000259" key="13">
    <source>
        <dbReference type="Pfam" id="PF20151"/>
    </source>
</evidence>
<dbReference type="CDD" id="cd22912">
    <property type="entry name" value="HFD_H4"/>
    <property type="match status" value="1"/>
</dbReference>
<evidence type="ECO:0000256" key="5">
    <source>
        <dbReference type="ARBA" id="ARBA00011538"/>
    </source>
</evidence>
<dbReference type="GO" id="GO:0030527">
    <property type="term" value="F:structural constituent of chromatin"/>
    <property type="evidence" value="ECO:0007669"/>
    <property type="project" value="InterPro"/>
</dbReference>
<accession>A0A8H6W5Y8</accession>
<feature type="transmembrane region" description="Helical" evidence="12">
    <location>
        <begin position="169"/>
        <end position="196"/>
    </location>
</feature>
<keyword evidence="8 10" id="KW-0539">Nucleus</keyword>
<comment type="function">
    <text evidence="1 10">Core component of nucleosome. Nucleosomes wrap and compact DNA into chromatin, limiting DNA accessibility to the cellular machineries which require DNA as a template. Histones thereby play a central role in transcription regulation, DNA repair, DNA replication and chromosomal stability. DNA accessibility is regulated via a complex set of post-translational modifications of histones, also called histone code, and nucleosome remodeling.</text>
</comment>
<evidence type="ECO:0000256" key="11">
    <source>
        <dbReference type="SAM" id="MobiDB-lite"/>
    </source>
</evidence>
<evidence type="ECO:0000313" key="14">
    <source>
        <dbReference type="EMBL" id="KAF7300519.1"/>
    </source>
</evidence>
<feature type="compositionally biased region" description="Low complexity" evidence="11">
    <location>
        <begin position="291"/>
        <end position="304"/>
    </location>
</feature>
<dbReference type="InterPro" id="IPR019809">
    <property type="entry name" value="Histone_H4_CS"/>
</dbReference>
<dbReference type="EMBL" id="JACAZE010000013">
    <property type="protein sequence ID" value="KAF7300519.1"/>
    <property type="molecule type" value="Genomic_DNA"/>
</dbReference>
<comment type="subunit">
    <text evidence="5 10">The nucleosome is a histone octamer containing two molecules each of H2A, H2B, H3 and H4 assembled in one H3-H4 heterotetramer and two H2A-H2B heterodimers. The octamer wraps approximately 147 bp of DNA.</text>
</comment>
<organism evidence="14 15">
    <name type="scientific">Mycena chlorophos</name>
    <name type="common">Agaric fungus</name>
    <name type="synonym">Agaricus chlorophos</name>
    <dbReference type="NCBI Taxonomy" id="658473"/>
    <lineage>
        <taxon>Eukaryota</taxon>
        <taxon>Fungi</taxon>
        <taxon>Dikarya</taxon>
        <taxon>Basidiomycota</taxon>
        <taxon>Agaricomycotina</taxon>
        <taxon>Agaricomycetes</taxon>
        <taxon>Agaricomycetidae</taxon>
        <taxon>Agaricales</taxon>
        <taxon>Marasmiineae</taxon>
        <taxon>Mycenaceae</taxon>
        <taxon>Mycena</taxon>
    </lineage>
</organism>
<keyword evidence="15" id="KW-1185">Reference proteome</keyword>